<sequence>MGIEVAYSGQSQKKSCMDEYNDINPDDDKKKDEVNETNEEDSTFPQKCKDLREYLESYNAKYSHCFKSDASLYFLLTIDSIKEALKKCTEHEKRQAVLEREKETQIIKADDSGEPPAVDEDSSKATLSVDKKSELLDKGKDETCKSKQFEDQKQQCIEGTHSLESESRTEQITSGSSQDVPLSNGSLSPNHGQPDNEAQTSGSHSTEDSLSNETTSVSPETDEIVSHLDNELRGVPFVDSESNNPSGVSRLGNGNHLSTPIHDIYDLISEHHIFSGSSKFSITVPSDRQVDKTYQTLQGGAADNLPSEISAKESSPELSSHGEETSTISATLPAGEMVSKDLALTAEGQTPTGIPPTTGMLPHFDKSMSIVAPLPLEQSLLAERAASATHILTDGIMLPTSQYPLASQTSLPAQYLSQSQSSTPKGNLSPQNQLSPEMEIPVQTLPLRQRCDHPKTSCDEYIRSSQNDLQKLNMPNHKSGEQSILHNGDSSAKGEYTLENHSVQNDTKSSTPYTGSEGTSIKIYVIIILVILAIILLSILLFKYACLRGYFSKKKKKKRQRIQEELDRIMYSPSIFNEKNMYLPYTLLDNSYTDIAYEI</sequence>
<feature type="compositionally biased region" description="Basic and acidic residues" evidence="1">
    <location>
        <begin position="310"/>
        <end position="324"/>
    </location>
</feature>
<name>A0A1A8VQ36_PLAOA</name>
<feature type="region of interest" description="Disordered" evidence="1">
    <location>
        <begin position="235"/>
        <end position="254"/>
    </location>
</feature>
<dbReference type="EMBL" id="FLQU01000107">
    <property type="protein sequence ID" value="SBS80907.1"/>
    <property type="molecule type" value="Genomic_DNA"/>
</dbReference>
<dbReference type="AlphaFoldDB" id="A0A1A8VQ36"/>
<keyword evidence="2" id="KW-0812">Transmembrane</keyword>
<organism evidence="3 6">
    <name type="scientific">Plasmodium ovale curtisi</name>
    <dbReference type="NCBI Taxonomy" id="864141"/>
    <lineage>
        <taxon>Eukaryota</taxon>
        <taxon>Sar</taxon>
        <taxon>Alveolata</taxon>
        <taxon>Apicomplexa</taxon>
        <taxon>Aconoidasida</taxon>
        <taxon>Haemosporida</taxon>
        <taxon>Plasmodiidae</taxon>
        <taxon>Plasmodium</taxon>
        <taxon>Plasmodium (Plasmodium)</taxon>
    </lineage>
</organism>
<evidence type="ECO:0000256" key="2">
    <source>
        <dbReference type="SAM" id="Phobius"/>
    </source>
</evidence>
<proteinExistence type="predicted"/>
<keyword evidence="2" id="KW-1133">Transmembrane helix</keyword>
<reference evidence="5 6" key="2">
    <citation type="submission" date="2016-05" db="EMBL/GenBank/DDBJ databases">
        <authorList>
            <person name="Naeem Raeece"/>
        </authorList>
    </citation>
    <scope>NUCLEOTIDE SEQUENCE [LARGE SCALE GENOMIC DNA]</scope>
</reference>
<feature type="region of interest" description="Disordered" evidence="1">
    <location>
        <begin position="100"/>
        <end position="133"/>
    </location>
</feature>
<evidence type="ECO:0000313" key="6">
    <source>
        <dbReference type="Proteomes" id="UP000078560"/>
    </source>
</evidence>
<keyword evidence="2" id="KW-0472">Membrane</keyword>
<feature type="region of interest" description="Disordered" evidence="1">
    <location>
        <begin position="414"/>
        <end position="435"/>
    </location>
</feature>
<evidence type="ECO:0000313" key="3">
    <source>
        <dbReference type="EMBL" id="SBS80907.1"/>
    </source>
</evidence>
<feature type="transmembrane region" description="Helical" evidence="2">
    <location>
        <begin position="523"/>
        <end position="551"/>
    </location>
</feature>
<feature type="region of interest" description="Disordered" evidence="1">
    <location>
        <begin position="1"/>
        <end position="44"/>
    </location>
</feature>
<dbReference type="Proteomes" id="UP000078546">
    <property type="component" value="Unassembled WGS sequence"/>
</dbReference>
<evidence type="ECO:0000256" key="1">
    <source>
        <dbReference type="SAM" id="MobiDB-lite"/>
    </source>
</evidence>
<feature type="compositionally biased region" description="Basic and acidic residues" evidence="1">
    <location>
        <begin position="100"/>
        <end position="111"/>
    </location>
</feature>
<evidence type="ECO:0000313" key="5">
    <source>
        <dbReference type="Proteomes" id="UP000078546"/>
    </source>
</evidence>
<dbReference type="EMBL" id="FLQV01003037">
    <property type="protein sequence ID" value="SBT02072.1"/>
    <property type="molecule type" value="Genomic_DNA"/>
</dbReference>
<feature type="region of interest" description="Disordered" evidence="1">
    <location>
        <begin position="160"/>
        <end position="222"/>
    </location>
</feature>
<gene>
    <name evidence="4" type="ORF">POVCU1_072690</name>
    <name evidence="3" type="ORF">POVCU2_0007490</name>
</gene>
<accession>A0A1A8VQ36</accession>
<protein>
    <submittedName>
        <fullName evidence="3">PIR Superfamily Protein</fullName>
    </submittedName>
</protein>
<feature type="region of interest" description="Disordered" evidence="1">
    <location>
        <begin position="298"/>
        <end position="325"/>
    </location>
</feature>
<evidence type="ECO:0000313" key="4">
    <source>
        <dbReference type="EMBL" id="SBT02072.1"/>
    </source>
</evidence>
<reference evidence="3" key="1">
    <citation type="submission" date="2016-05" db="EMBL/GenBank/DDBJ databases">
        <authorList>
            <person name="Lavstsen T."/>
            <person name="Jespersen J.S."/>
        </authorList>
    </citation>
    <scope>NUCLEOTIDE SEQUENCE [LARGE SCALE GENOMIC DNA]</scope>
</reference>
<dbReference type="Proteomes" id="UP000078560">
    <property type="component" value="Unassembled WGS sequence"/>
</dbReference>
<feature type="compositionally biased region" description="Polar residues" evidence="1">
    <location>
        <begin position="170"/>
        <end position="219"/>
    </location>
</feature>